<organism evidence="2 3">
    <name type="scientific">Bifidobacterium ramosum</name>
    <dbReference type="NCBI Taxonomy" id="1798158"/>
    <lineage>
        <taxon>Bacteria</taxon>
        <taxon>Bacillati</taxon>
        <taxon>Actinomycetota</taxon>
        <taxon>Actinomycetes</taxon>
        <taxon>Bifidobacteriales</taxon>
        <taxon>Bifidobacteriaceae</taxon>
        <taxon>Bifidobacterium</taxon>
    </lineage>
</organism>
<evidence type="ECO:0000256" key="1">
    <source>
        <dbReference type="SAM" id="SignalP"/>
    </source>
</evidence>
<dbReference type="PROSITE" id="PS51257">
    <property type="entry name" value="PROKAR_LIPOPROTEIN"/>
    <property type="match status" value="1"/>
</dbReference>
<evidence type="ECO:0000313" key="3">
    <source>
        <dbReference type="Proteomes" id="UP000469943"/>
    </source>
</evidence>
<reference evidence="2 3" key="1">
    <citation type="submission" date="2019-10" db="EMBL/GenBank/DDBJ databases">
        <title>Bifidobacterium from non-human primates.</title>
        <authorList>
            <person name="Modesto M."/>
        </authorList>
    </citation>
    <scope>NUCLEOTIDE SEQUENCE [LARGE SCALE GENOMIC DNA]</scope>
    <source>
        <strain evidence="2 3">TREM</strain>
    </source>
</reference>
<keyword evidence="1" id="KW-0732">Signal</keyword>
<accession>A0A7K3TBP6</accession>
<dbReference type="AlphaFoldDB" id="A0A7K3TBP6"/>
<gene>
    <name evidence="2" type="ORF">GFD24_07195</name>
</gene>
<name>A0A7K3TBP6_9BIFI</name>
<evidence type="ECO:0008006" key="4">
    <source>
        <dbReference type="Google" id="ProtNLM"/>
    </source>
</evidence>
<dbReference type="EMBL" id="WHZX01000005">
    <property type="protein sequence ID" value="NEG71988.1"/>
    <property type="molecule type" value="Genomic_DNA"/>
</dbReference>
<proteinExistence type="predicted"/>
<feature type="chain" id="PRO_5038983402" description="Lipoprotein" evidence="1">
    <location>
        <begin position="26"/>
        <end position="156"/>
    </location>
</feature>
<sequence length="156" mass="16487">MIIMHRTRQTVLAAAVVLLIAGSVACGTPQHATGDNVAANCAVSYARTYDSPQDYIDGVKPDLIAKATLGEPTLSGNGRTITFTAHLLAVKAGDAQAGDDVKLRFECDAVASFMPDGYRTGDEVIVLANDGILRQPGSVWPFDRETYDALTVTGTD</sequence>
<evidence type="ECO:0000313" key="2">
    <source>
        <dbReference type="EMBL" id="NEG71988.1"/>
    </source>
</evidence>
<protein>
    <recommendedName>
        <fullName evidence="4">Lipoprotein</fullName>
    </recommendedName>
</protein>
<dbReference type="Proteomes" id="UP000469943">
    <property type="component" value="Unassembled WGS sequence"/>
</dbReference>
<comment type="caution">
    <text evidence="2">The sequence shown here is derived from an EMBL/GenBank/DDBJ whole genome shotgun (WGS) entry which is preliminary data.</text>
</comment>
<feature type="signal peptide" evidence="1">
    <location>
        <begin position="1"/>
        <end position="25"/>
    </location>
</feature>